<organism evidence="4 5">
    <name type="scientific">Candidatus Paraprevotella stercoravium</name>
    <dbReference type="NCBI Taxonomy" id="2838725"/>
    <lineage>
        <taxon>Bacteria</taxon>
        <taxon>Pseudomonadati</taxon>
        <taxon>Bacteroidota</taxon>
        <taxon>Bacteroidia</taxon>
        <taxon>Bacteroidales</taxon>
        <taxon>Prevotellaceae</taxon>
        <taxon>Paraprevotella</taxon>
    </lineage>
</organism>
<name>A0A9E2L5H3_9BACT</name>
<dbReference type="InterPro" id="IPR029058">
    <property type="entry name" value="AB_hydrolase_fold"/>
</dbReference>
<dbReference type="Pfam" id="PF05576">
    <property type="entry name" value="Peptidase_S37"/>
    <property type="match status" value="1"/>
</dbReference>
<evidence type="ECO:0000313" key="5">
    <source>
        <dbReference type="Proteomes" id="UP000823865"/>
    </source>
</evidence>
<dbReference type="GO" id="GO:0008239">
    <property type="term" value="F:dipeptidyl-peptidase activity"/>
    <property type="evidence" value="ECO:0007669"/>
    <property type="project" value="TreeGrafter"/>
</dbReference>
<keyword evidence="2" id="KW-0732">Signal</keyword>
<evidence type="ECO:0000313" key="4">
    <source>
        <dbReference type="EMBL" id="MBU3853006.1"/>
    </source>
</evidence>
<evidence type="ECO:0000256" key="3">
    <source>
        <dbReference type="ARBA" id="ARBA00022801"/>
    </source>
</evidence>
<dbReference type="SUPFAM" id="SSF53474">
    <property type="entry name" value="alpha/beta-Hydrolases"/>
    <property type="match status" value="1"/>
</dbReference>
<gene>
    <name evidence="4" type="ORF">H9789_04175</name>
</gene>
<dbReference type="PANTHER" id="PTHR11010:SF38">
    <property type="entry name" value="LYSOSOMAL PRO-X CARBOXYPEPTIDASE"/>
    <property type="match status" value="1"/>
</dbReference>
<evidence type="ECO:0000256" key="2">
    <source>
        <dbReference type="ARBA" id="ARBA00022729"/>
    </source>
</evidence>
<dbReference type="Proteomes" id="UP000823865">
    <property type="component" value="Unassembled WGS sequence"/>
</dbReference>
<reference evidence="4" key="2">
    <citation type="submission" date="2021-04" db="EMBL/GenBank/DDBJ databases">
        <authorList>
            <person name="Gilroy R."/>
        </authorList>
    </citation>
    <scope>NUCLEOTIDE SEQUENCE</scope>
    <source>
        <strain evidence="4">G3-2149</strain>
    </source>
</reference>
<dbReference type="InterPro" id="IPR008761">
    <property type="entry name" value="Peptidase_S37"/>
</dbReference>
<accession>A0A9E2L5H3</accession>
<proteinExistence type="predicted"/>
<comment type="caution">
    <text evidence="4">The sequence shown here is derived from an EMBL/GenBank/DDBJ whole genome shotgun (WGS) entry which is preliminary data.</text>
</comment>
<dbReference type="GO" id="GO:0006508">
    <property type="term" value="P:proteolysis"/>
    <property type="evidence" value="ECO:0007669"/>
    <property type="project" value="UniProtKB-KW"/>
</dbReference>
<dbReference type="EMBL" id="JAHLFU010000081">
    <property type="protein sequence ID" value="MBU3853006.1"/>
    <property type="molecule type" value="Genomic_DNA"/>
</dbReference>
<keyword evidence="4" id="KW-0031">Aminopeptidase</keyword>
<dbReference type="Gene3D" id="3.40.50.1820">
    <property type="entry name" value="alpha/beta hydrolase"/>
    <property type="match status" value="1"/>
</dbReference>
<evidence type="ECO:0000256" key="1">
    <source>
        <dbReference type="ARBA" id="ARBA00022670"/>
    </source>
</evidence>
<reference evidence="4" key="1">
    <citation type="journal article" date="2021" name="PeerJ">
        <title>Extensive microbial diversity within the chicken gut microbiome revealed by metagenomics and culture.</title>
        <authorList>
            <person name="Gilroy R."/>
            <person name="Ravi A."/>
            <person name="Getino M."/>
            <person name="Pursley I."/>
            <person name="Horton D.L."/>
            <person name="Alikhan N.F."/>
            <person name="Baker D."/>
            <person name="Gharbi K."/>
            <person name="Hall N."/>
            <person name="Watson M."/>
            <person name="Adriaenssens E.M."/>
            <person name="Foster-Nyarko E."/>
            <person name="Jarju S."/>
            <person name="Secka A."/>
            <person name="Antonio M."/>
            <person name="Oren A."/>
            <person name="Chaudhuri R.R."/>
            <person name="La Ragione R."/>
            <person name="Hildebrand F."/>
            <person name="Pallen M.J."/>
        </authorList>
    </citation>
    <scope>NUCLEOTIDE SEQUENCE</scope>
    <source>
        <strain evidence="4">G3-2149</strain>
    </source>
</reference>
<keyword evidence="3" id="KW-0378">Hydrolase</keyword>
<keyword evidence="1" id="KW-0645">Protease</keyword>
<protein>
    <submittedName>
        <fullName evidence="4">Aminopeptidase</fullName>
    </submittedName>
</protein>
<dbReference type="PANTHER" id="PTHR11010">
    <property type="entry name" value="PROTEASE S28 PRO-X CARBOXYPEPTIDASE-RELATED"/>
    <property type="match status" value="1"/>
</dbReference>
<dbReference type="AlphaFoldDB" id="A0A9E2L5H3"/>
<dbReference type="GO" id="GO:0004177">
    <property type="term" value="F:aminopeptidase activity"/>
    <property type="evidence" value="ECO:0007669"/>
    <property type="project" value="UniProtKB-KW"/>
</dbReference>
<sequence length="435" mass="50497">MKGMQIKSTLTALFLLLVLPLGIYADSLTEKLEQIKSINNIRPLKSSKFKEKYLVNFNHPVDYKDSTAGRFNQRVVISHTGYDRPTVIVTEGYGGSYAQNENYTEELAEILQANLIHVEYRYFEESTPSPCQWQYLTVWNSLNDLHEIVTALKEIYPKKWLATGISKGGMTTIFYRAYFPNDVEVSVPYVAPFNKAVEDGRHEKFLEHQVGTPMERACILDFQKALLKRKAAIMPLFRSHCEKNNYKYNISLEDVYDYCVLEFPFAFWQWGKDVHILPDANGASDQEMLNALIAHSSPDYFQYETSSKSFYVQAARELGYYGYDVRPLHPYIGLKTAENYLNDVMLPKELQGIKFDKTLYRDTRKFLKKEDCKMMFIYGENDPWTASGVNTWLDFSKKKNMKLFIDPTGSHISRIGTMPATQREEAIRILKEWMK</sequence>